<dbReference type="InterPro" id="IPR003593">
    <property type="entry name" value="AAA+_ATPase"/>
</dbReference>
<evidence type="ECO:0000313" key="13">
    <source>
        <dbReference type="Proteomes" id="UP000190961"/>
    </source>
</evidence>
<keyword evidence="2 8" id="KW-0812">Transmembrane</keyword>
<keyword evidence="13" id="KW-1185">Reference proteome</keyword>
<accession>A0A1T5J936</accession>
<evidence type="ECO:0000256" key="5">
    <source>
        <dbReference type="ARBA" id="ARBA00022840"/>
    </source>
</evidence>
<feature type="transmembrane region" description="Helical" evidence="8">
    <location>
        <begin position="205"/>
        <end position="225"/>
    </location>
</feature>
<proteinExistence type="predicted"/>
<feature type="transmembrane region" description="Helical" evidence="8">
    <location>
        <begin position="278"/>
        <end position="299"/>
    </location>
</feature>
<dbReference type="InterPro" id="IPR011527">
    <property type="entry name" value="ABC1_TM_dom"/>
</dbReference>
<evidence type="ECO:0000256" key="4">
    <source>
        <dbReference type="ARBA" id="ARBA00022801"/>
    </source>
</evidence>
<evidence type="ECO:0000256" key="8">
    <source>
        <dbReference type="SAM" id="Phobius"/>
    </source>
</evidence>
<dbReference type="Gene3D" id="3.40.50.300">
    <property type="entry name" value="P-loop containing nucleotide triphosphate hydrolases"/>
    <property type="match status" value="1"/>
</dbReference>
<dbReference type="InterPro" id="IPR039421">
    <property type="entry name" value="Type_1_exporter"/>
</dbReference>
<evidence type="ECO:0000259" key="9">
    <source>
        <dbReference type="PROSITE" id="PS50893"/>
    </source>
</evidence>
<evidence type="ECO:0000313" key="12">
    <source>
        <dbReference type="EMBL" id="SKC47758.1"/>
    </source>
</evidence>
<feature type="transmembrane region" description="Helical" evidence="8">
    <location>
        <begin position="391"/>
        <end position="412"/>
    </location>
</feature>
<keyword evidence="4" id="KW-0378">Hydrolase</keyword>
<name>A0A1T5J936_9BACT</name>
<dbReference type="Gene3D" id="1.20.1560.10">
    <property type="entry name" value="ABC transporter type 1, transmembrane domain"/>
    <property type="match status" value="1"/>
</dbReference>
<dbReference type="SUPFAM" id="SSF90123">
    <property type="entry name" value="ABC transporter transmembrane region"/>
    <property type="match status" value="1"/>
</dbReference>
<dbReference type="Pfam" id="PF00664">
    <property type="entry name" value="ABC_membrane"/>
    <property type="match status" value="1"/>
</dbReference>
<dbReference type="GO" id="GO:0005524">
    <property type="term" value="F:ATP binding"/>
    <property type="evidence" value="ECO:0007669"/>
    <property type="project" value="UniProtKB-KW"/>
</dbReference>
<dbReference type="Pfam" id="PF00005">
    <property type="entry name" value="ABC_tran"/>
    <property type="match status" value="1"/>
</dbReference>
<dbReference type="Gene3D" id="3.90.70.10">
    <property type="entry name" value="Cysteine proteinases"/>
    <property type="match status" value="1"/>
</dbReference>
<dbReference type="PROSITE" id="PS50929">
    <property type="entry name" value="ABC_TM1F"/>
    <property type="match status" value="1"/>
</dbReference>
<sequence length="699" mass="77603">MNLKHIKSTFLRQQGQNDCGVACLCSIIKFHGGEASPSKIRLESGTLHTGTTMLGLYQAATTLGFDAEGLEAGSVDDLKSLQHPAILSVLTKENQPHYLIYYGFKEEHIVIGDPATGITTYSKDELENVWKEKTLLTLQPTECFNKKQEVTGKLQLLQSLIKQDLPLLYITLAIGVITATLDLSSAIFSQRLIDDFLPAHNMQKIVISLVLLIVLLFCKTSLNYLRGLFVVKQSKDFSIRIIDHFYSSLIRLPKIFFDSAKTGELISRMNDTSKIQSTLQAITGSITISVLILFASIILLSSYSVVFAVVILLFLPIYSIVLLHFNNTIAASQRAVMSNYGQAEANYIDSIQGITTIKNTSGEGWFSNLNKRIYTLLQDSIFRLGQTHNRYIFIADSLGVLFITCMLGTAAWLVLNNELKTGELVATLAVAVNISPLVTRILLGNIQIQEALAALDRMNDITSNQKEFDENKPRDEDHPLNALSLSIEARNIAFRFTGREQLLKDISFHVRQGEIITITGESGGGKSTILQILQRFYKPERGTITVSGILLNQIPIPTWRSHTAVVPQEVKIFNGTLLYNIALSTDPDKASSAIQFCVEYGFDKFFRSLPQGYSTLIGEDGINLSGGQKQILAFARALVQIPKLLLIDEGMASMDSKTEKFIIDLLLGLKKRMATVIISHRLNITAYSDRTYLLKDGCI</sequence>
<dbReference type="InterPro" id="IPR003439">
    <property type="entry name" value="ABC_transporter-like_ATP-bd"/>
</dbReference>
<dbReference type="InterPro" id="IPR005074">
    <property type="entry name" value="Peptidase_C39"/>
</dbReference>
<dbReference type="STRING" id="688867.SAMN05660236_0869"/>
<keyword evidence="5 12" id="KW-0067">ATP-binding</keyword>
<dbReference type="Pfam" id="PF03412">
    <property type="entry name" value="Peptidase_C39"/>
    <property type="match status" value="1"/>
</dbReference>
<feature type="domain" description="Peptidase C39" evidence="11">
    <location>
        <begin position="13"/>
        <end position="137"/>
    </location>
</feature>
<evidence type="ECO:0000256" key="1">
    <source>
        <dbReference type="ARBA" id="ARBA00004651"/>
    </source>
</evidence>
<dbReference type="PROSITE" id="PS50990">
    <property type="entry name" value="PEPTIDASE_C39"/>
    <property type="match status" value="1"/>
</dbReference>
<feature type="domain" description="ABC transporter" evidence="9">
    <location>
        <begin position="487"/>
        <end position="699"/>
    </location>
</feature>
<dbReference type="GO" id="GO:0008233">
    <property type="term" value="F:peptidase activity"/>
    <property type="evidence" value="ECO:0007669"/>
    <property type="project" value="InterPro"/>
</dbReference>
<dbReference type="GO" id="GO:0015421">
    <property type="term" value="F:ABC-type oligopeptide transporter activity"/>
    <property type="evidence" value="ECO:0007669"/>
    <property type="project" value="TreeGrafter"/>
</dbReference>
<dbReference type="GO" id="GO:0016887">
    <property type="term" value="F:ATP hydrolysis activity"/>
    <property type="evidence" value="ECO:0007669"/>
    <property type="project" value="InterPro"/>
</dbReference>
<dbReference type="SMART" id="SM00382">
    <property type="entry name" value="AAA"/>
    <property type="match status" value="1"/>
</dbReference>
<keyword evidence="6 8" id="KW-1133">Transmembrane helix</keyword>
<dbReference type="GO" id="GO:0006508">
    <property type="term" value="P:proteolysis"/>
    <property type="evidence" value="ECO:0007669"/>
    <property type="project" value="InterPro"/>
</dbReference>
<feature type="transmembrane region" description="Helical" evidence="8">
    <location>
        <begin position="167"/>
        <end position="193"/>
    </location>
</feature>
<evidence type="ECO:0000256" key="2">
    <source>
        <dbReference type="ARBA" id="ARBA00022692"/>
    </source>
</evidence>
<dbReference type="RefSeq" id="WP_079685459.1">
    <property type="nucleotide sequence ID" value="NZ_FUZU01000001.1"/>
</dbReference>
<dbReference type="CDD" id="cd18570">
    <property type="entry name" value="ABC_6TM_PCAT1_LagD_like"/>
    <property type="match status" value="1"/>
</dbReference>
<dbReference type="PANTHER" id="PTHR43394">
    <property type="entry name" value="ATP-DEPENDENT PERMEASE MDL1, MITOCHONDRIAL"/>
    <property type="match status" value="1"/>
</dbReference>
<keyword evidence="7 8" id="KW-0472">Membrane</keyword>
<gene>
    <name evidence="12" type="ORF">SAMN05660236_0869</name>
</gene>
<evidence type="ECO:0000259" key="10">
    <source>
        <dbReference type="PROSITE" id="PS50929"/>
    </source>
</evidence>
<reference evidence="12 13" key="1">
    <citation type="submission" date="2017-02" db="EMBL/GenBank/DDBJ databases">
        <authorList>
            <person name="Peterson S.W."/>
        </authorList>
    </citation>
    <scope>NUCLEOTIDE SEQUENCE [LARGE SCALE GENOMIC DNA]</scope>
    <source>
        <strain evidence="12 13">DSM 25262</strain>
    </source>
</reference>
<dbReference type="SUPFAM" id="SSF52540">
    <property type="entry name" value="P-loop containing nucleoside triphosphate hydrolases"/>
    <property type="match status" value="1"/>
</dbReference>
<dbReference type="PANTHER" id="PTHR43394:SF1">
    <property type="entry name" value="ATP-BINDING CASSETTE SUB-FAMILY B MEMBER 10, MITOCHONDRIAL"/>
    <property type="match status" value="1"/>
</dbReference>
<dbReference type="OrthoDB" id="9769115at2"/>
<evidence type="ECO:0000256" key="7">
    <source>
        <dbReference type="ARBA" id="ARBA00023136"/>
    </source>
</evidence>
<dbReference type="Proteomes" id="UP000190961">
    <property type="component" value="Unassembled WGS sequence"/>
</dbReference>
<feature type="transmembrane region" description="Helical" evidence="8">
    <location>
        <begin position="305"/>
        <end position="325"/>
    </location>
</feature>
<dbReference type="AlphaFoldDB" id="A0A1T5J936"/>
<comment type="subcellular location">
    <subcellularLocation>
        <location evidence="1">Cell membrane</location>
        <topology evidence="1">Multi-pass membrane protein</topology>
    </subcellularLocation>
</comment>
<dbReference type="InterPro" id="IPR036640">
    <property type="entry name" value="ABC1_TM_sf"/>
</dbReference>
<evidence type="ECO:0000259" key="11">
    <source>
        <dbReference type="PROSITE" id="PS50990"/>
    </source>
</evidence>
<dbReference type="EMBL" id="FUZU01000001">
    <property type="protein sequence ID" value="SKC47758.1"/>
    <property type="molecule type" value="Genomic_DNA"/>
</dbReference>
<evidence type="ECO:0000256" key="3">
    <source>
        <dbReference type="ARBA" id="ARBA00022741"/>
    </source>
</evidence>
<keyword evidence="3" id="KW-0547">Nucleotide-binding</keyword>
<dbReference type="GO" id="GO:0005886">
    <property type="term" value="C:plasma membrane"/>
    <property type="evidence" value="ECO:0007669"/>
    <property type="project" value="UniProtKB-SubCell"/>
</dbReference>
<feature type="domain" description="ABC transmembrane type-1" evidence="10">
    <location>
        <begin position="170"/>
        <end position="450"/>
    </location>
</feature>
<dbReference type="InterPro" id="IPR027417">
    <property type="entry name" value="P-loop_NTPase"/>
</dbReference>
<evidence type="ECO:0000256" key="6">
    <source>
        <dbReference type="ARBA" id="ARBA00022989"/>
    </source>
</evidence>
<protein>
    <submittedName>
        <fullName evidence="12">ATP-binding cassette, subfamily B</fullName>
    </submittedName>
</protein>
<organism evidence="12 13">
    <name type="scientific">Ohtaekwangia koreensis</name>
    <dbReference type="NCBI Taxonomy" id="688867"/>
    <lineage>
        <taxon>Bacteria</taxon>
        <taxon>Pseudomonadati</taxon>
        <taxon>Bacteroidota</taxon>
        <taxon>Cytophagia</taxon>
        <taxon>Cytophagales</taxon>
        <taxon>Fulvivirgaceae</taxon>
        <taxon>Ohtaekwangia</taxon>
    </lineage>
</organism>
<dbReference type="PROSITE" id="PS50893">
    <property type="entry name" value="ABC_TRANSPORTER_2"/>
    <property type="match status" value="1"/>
</dbReference>